<dbReference type="RefSeq" id="WP_213172276.1">
    <property type="nucleotide sequence ID" value="NZ_CP070496.1"/>
</dbReference>
<dbReference type="InterPro" id="IPR058498">
    <property type="entry name" value="DUF8185"/>
</dbReference>
<dbReference type="EMBL" id="CP070496">
    <property type="protein sequence ID" value="QSB06267.1"/>
    <property type="molecule type" value="Genomic_DNA"/>
</dbReference>
<organism evidence="3 4">
    <name type="scientific">Natronoglycomyces albus</name>
    <dbReference type="NCBI Taxonomy" id="2811108"/>
    <lineage>
        <taxon>Bacteria</taxon>
        <taxon>Bacillati</taxon>
        <taxon>Actinomycetota</taxon>
        <taxon>Actinomycetes</taxon>
        <taxon>Glycomycetales</taxon>
        <taxon>Glycomycetaceae</taxon>
        <taxon>Natronoglycomyces</taxon>
    </lineage>
</organism>
<evidence type="ECO:0000313" key="4">
    <source>
        <dbReference type="Proteomes" id="UP000662939"/>
    </source>
</evidence>
<keyword evidence="4" id="KW-1185">Reference proteome</keyword>
<feature type="region of interest" description="Disordered" evidence="1">
    <location>
        <begin position="47"/>
        <end position="70"/>
    </location>
</feature>
<evidence type="ECO:0000259" key="2">
    <source>
        <dbReference type="Pfam" id="PF26572"/>
    </source>
</evidence>
<accession>A0A895XMC2</accession>
<dbReference type="AlphaFoldDB" id="A0A895XMC2"/>
<sequence length="235" mass="25634">MIDSTPGNSDTNRAAARHGQAQAGWSDVAFFAARAARLGPDTLVRVQPAVESTQKPPVAERSDTGAGVESTPTPGFVHLWAVLPLKVLAQRVARAQIDADATFRAADLAVADTWPQQRHDSQWRAALPNSTGILLERIPAPAITQLVEQARETLEARRGGSVGDRRLRDALLDHEALTIHHREMEYKVQLRLAIAAARMGFIGDDEVRVKLSGRRIGLESTHGTVWQPDTALRLL</sequence>
<protein>
    <recommendedName>
        <fullName evidence="2">DUF8185 domain-containing protein</fullName>
    </recommendedName>
</protein>
<feature type="domain" description="DUF8185" evidence="2">
    <location>
        <begin position="128"/>
        <end position="229"/>
    </location>
</feature>
<evidence type="ECO:0000256" key="1">
    <source>
        <dbReference type="SAM" id="MobiDB-lite"/>
    </source>
</evidence>
<dbReference type="KEGG" id="nav:JQS30_04990"/>
<evidence type="ECO:0000313" key="3">
    <source>
        <dbReference type="EMBL" id="QSB06267.1"/>
    </source>
</evidence>
<dbReference type="Proteomes" id="UP000662939">
    <property type="component" value="Chromosome"/>
</dbReference>
<dbReference type="Pfam" id="PF26572">
    <property type="entry name" value="DUF8185"/>
    <property type="match status" value="1"/>
</dbReference>
<gene>
    <name evidence="3" type="ORF">JQS30_04990</name>
</gene>
<name>A0A895XMC2_9ACTN</name>
<proteinExistence type="predicted"/>
<reference evidence="3" key="1">
    <citation type="submission" date="2021-02" db="EMBL/GenBank/DDBJ databases">
        <title>Natronoglycomyces albus gen. nov., sp. nov, a haloalkaliphilic actinobacterium from a soda solonchak soil.</title>
        <authorList>
            <person name="Sorokin D.Y."/>
            <person name="Khijniak T.V."/>
            <person name="Zakharycheva A.P."/>
            <person name="Boueva O.V."/>
            <person name="Ariskina E.V."/>
            <person name="Hahnke R.L."/>
            <person name="Bunk B."/>
            <person name="Sproer C."/>
            <person name="Schumann P."/>
            <person name="Evtushenko L.I."/>
            <person name="Kublanov I.V."/>
        </authorList>
    </citation>
    <scope>NUCLEOTIDE SEQUENCE</scope>
    <source>
        <strain evidence="3">DSM 106290</strain>
    </source>
</reference>